<keyword evidence="3" id="KW-1185">Reference proteome</keyword>
<reference evidence="2 3" key="1">
    <citation type="submission" date="2015-07" db="EMBL/GenBank/DDBJ databases">
        <title>Comparative genomics of the Sigatoka disease complex on banana suggests a link between parallel evolutionary changes in Pseudocercospora fijiensis and Pseudocercospora eumusae and increased virulence on the banana host.</title>
        <authorList>
            <person name="Chang T.-C."/>
            <person name="Salvucci A."/>
            <person name="Crous P.W."/>
            <person name="Stergiopoulos I."/>
        </authorList>
    </citation>
    <scope>NUCLEOTIDE SEQUENCE [LARGE SCALE GENOMIC DNA]</scope>
    <source>
        <strain evidence="2 3">CBS 116634</strain>
    </source>
</reference>
<proteinExistence type="predicted"/>
<evidence type="ECO:0000256" key="1">
    <source>
        <dbReference type="SAM" id="MobiDB-lite"/>
    </source>
</evidence>
<accession>A0A139IEF8</accession>
<feature type="compositionally biased region" description="Basic and acidic residues" evidence="1">
    <location>
        <begin position="34"/>
        <end position="66"/>
    </location>
</feature>
<dbReference type="STRING" id="113226.A0A139IEF8"/>
<organism evidence="2 3">
    <name type="scientific">Pseudocercospora musae</name>
    <dbReference type="NCBI Taxonomy" id="113226"/>
    <lineage>
        <taxon>Eukaryota</taxon>
        <taxon>Fungi</taxon>
        <taxon>Dikarya</taxon>
        <taxon>Ascomycota</taxon>
        <taxon>Pezizomycotina</taxon>
        <taxon>Dothideomycetes</taxon>
        <taxon>Dothideomycetidae</taxon>
        <taxon>Mycosphaerellales</taxon>
        <taxon>Mycosphaerellaceae</taxon>
        <taxon>Pseudocercospora</taxon>
    </lineage>
</organism>
<dbReference type="PANTHER" id="PTHR37540:SF5">
    <property type="entry name" value="TRANSCRIPTION FACTOR DOMAIN-CONTAINING PROTEIN"/>
    <property type="match status" value="1"/>
</dbReference>
<feature type="compositionally biased region" description="Polar residues" evidence="1">
    <location>
        <begin position="86"/>
        <end position="97"/>
    </location>
</feature>
<dbReference type="PANTHER" id="PTHR37540">
    <property type="entry name" value="TRANSCRIPTION FACTOR (ACR-2), PUTATIVE-RELATED-RELATED"/>
    <property type="match status" value="1"/>
</dbReference>
<evidence type="ECO:0000313" key="3">
    <source>
        <dbReference type="Proteomes" id="UP000073492"/>
    </source>
</evidence>
<gene>
    <name evidence="2" type="ORF">AC579_5627</name>
</gene>
<feature type="compositionally biased region" description="Low complexity" evidence="1">
    <location>
        <begin position="1"/>
        <end position="14"/>
    </location>
</feature>
<protein>
    <submittedName>
        <fullName evidence="2">Uncharacterized protein</fullName>
    </submittedName>
</protein>
<name>A0A139IEF8_9PEZI</name>
<comment type="caution">
    <text evidence="2">The sequence shown here is derived from an EMBL/GenBank/DDBJ whole genome shotgun (WGS) entry which is preliminary data.</text>
</comment>
<dbReference type="OrthoDB" id="4159781at2759"/>
<dbReference type="Proteomes" id="UP000073492">
    <property type="component" value="Unassembled WGS sequence"/>
</dbReference>
<dbReference type="EMBL" id="LFZO01000128">
    <property type="protein sequence ID" value="KXT13128.1"/>
    <property type="molecule type" value="Genomic_DNA"/>
</dbReference>
<feature type="region of interest" description="Disordered" evidence="1">
    <location>
        <begin position="1"/>
        <end position="115"/>
    </location>
</feature>
<feature type="compositionally biased region" description="Pro residues" evidence="1">
    <location>
        <begin position="102"/>
        <end position="113"/>
    </location>
</feature>
<dbReference type="AlphaFoldDB" id="A0A139IEF8"/>
<sequence length="330" mass="36913">MEFISCQSSSGFKSSKNRQTVRSVVTKRQHRLKREAEQRAAAENQEPRRENEHAEHQAPPDLEHRRPQPRKNGIARPARPPHDTRIGSSSLSSNTIGRSIPPISPPPRLPPQLPNQVMVPCETTFHALESFIHSTMIPAHVQALGLNPSEESPISSQWFSSSSMREPSLYTSALLTAAPNFKDRASSDLIFHLQSTTITSLLQALSDPVRRQDPALILAVECLSFYECLHGDKTLAQKVHRPAMRRLIQAQGGSRDALDIPLSWKKVSLMADILMEIQMGSEKEGGSSFLEDERHENGKILENDWTDALRIYLPDADEKDLKIKAQDALS</sequence>
<evidence type="ECO:0000313" key="2">
    <source>
        <dbReference type="EMBL" id="KXT13128.1"/>
    </source>
</evidence>